<protein>
    <submittedName>
        <fullName evidence="1">Uncharacterized protein</fullName>
    </submittedName>
</protein>
<accession>A0A644XT85</accession>
<evidence type="ECO:0000313" key="1">
    <source>
        <dbReference type="EMBL" id="MPM18971.1"/>
    </source>
</evidence>
<dbReference type="AlphaFoldDB" id="A0A644XT85"/>
<dbReference type="EMBL" id="VSSQ01003086">
    <property type="protein sequence ID" value="MPM18971.1"/>
    <property type="molecule type" value="Genomic_DNA"/>
</dbReference>
<comment type="caution">
    <text evidence="1">The sequence shown here is derived from an EMBL/GenBank/DDBJ whole genome shotgun (WGS) entry which is preliminary data.</text>
</comment>
<gene>
    <name evidence="1" type="ORF">SDC9_65389</name>
</gene>
<sequence length="82" mass="8869">MFEEYTINNNNSSDCPDMEGQIIKVNIPPGFTIKLLGLLELTSPGGICLILRSPLFSGANTSLESIIDAVKKSGATIQVEHY</sequence>
<name>A0A644XT85_9ZZZZ</name>
<organism evidence="1">
    <name type="scientific">bioreactor metagenome</name>
    <dbReference type="NCBI Taxonomy" id="1076179"/>
    <lineage>
        <taxon>unclassified sequences</taxon>
        <taxon>metagenomes</taxon>
        <taxon>ecological metagenomes</taxon>
    </lineage>
</organism>
<proteinExistence type="predicted"/>
<reference evidence="1" key="1">
    <citation type="submission" date="2019-08" db="EMBL/GenBank/DDBJ databases">
        <authorList>
            <person name="Kucharzyk K."/>
            <person name="Murdoch R.W."/>
            <person name="Higgins S."/>
            <person name="Loffler F."/>
        </authorList>
    </citation>
    <scope>NUCLEOTIDE SEQUENCE</scope>
</reference>